<reference evidence="12" key="1">
    <citation type="submission" date="2019-10" db="EMBL/GenBank/DDBJ databases">
        <title>Draft genome sequece of Microseira wollei NIES-4236.</title>
        <authorList>
            <person name="Yamaguchi H."/>
            <person name="Suzuki S."/>
            <person name="Kawachi M."/>
        </authorList>
    </citation>
    <scope>NUCLEOTIDE SEQUENCE</scope>
    <source>
        <strain evidence="12">NIES-4236</strain>
    </source>
</reference>
<dbReference type="GO" id="GO:0004066">
    <property type="term" value="F:asparagine synthase (glutamine-hydrolyzing) activity"/>
    <property type="evidence" value="ECO:0007669"/>
    <property type="project" value="UniProtKB-EC"/>
</dbReference>
<keyword evidence="5 10" id="KW-0067">ATP-binding</keyword>
<dbReference type="InterPro" id="IPR033738">
    <property type="entry name" value="AsnB_N"/>
</dbReference>
<dbReference type="CDD" id="cd00712">
    <property type="entry name" value="AsnB"/>
    <property type="match status" value="1"/>
</dbReference>
<dbReference type="PROSITE" id="PS51278">
    <property type="entry name" value="GATASE_TYPE_2"/>
    <property type="match status" value="1"/>
</dbReference>
<comment type="pathway">
    <text evidence="1">Amino-acid biosynthesis; L-asparagine biosynthesis; L-asparagine from L-aspartate (L-Gln route): step 1/1.</text>
</comment>
<dbReference type="Pfam" id="PF00733">
    <property type="entry name" value="Asn_synthase"/>
    <property type="match status" value="1"/>
</dbReference>
<keyword evidence="7 9" id="KW-0315">Glutamine amidotransferase</keyword>
<keyword evidence="13" id="KW-1185">Reference proteome</keyword>
<dbReference type="PANTHER" id="PTHR43284">
    <property type="entry name" value="ASPARAGINE SYNTHETASE (GLUTAMINE-HYDROLYZING)"/>
    <property type="match status" value="1"/>
</dbReference>
<protein>
    <recommendedName>
        <fullName evidence="3">asparagine synthase (glutamine-hydrolyzing)</fullName>
        <ecNumber evidence="3">6.3.5.4</ecNumber>
    </recommendedName>
</protein>
<dbReference type="EMBL" id="BLAY01000207">
    <property type="protein sequence ID" value="GET43225.1"/>
    <property type="molecule type" value="Genomic_DNA"/>
</dbReference>
<evidence type="ECO:0000256" key="1">
    <source>
        <dbReference type="ARBA" id="ARBA00005187"/>
    </source>
</evidence>
<evidence type="ECO:0000256" key="6">
    <source>
        <dbReference type="ARBA" id="ARBA00022888"/>
    </source>
</evidence>
<dbReference type="Pfam" id="PF13522">
    <property type="entry name" value="GATase_6"/>
    <property type="match status" value="1"/>
</dbReference>
<name>A0AAV3XS39_9CYAN</name>
<evidence type="ECO:0000256" key="8">
    <source>
        <dbReference type="ARBA" id="ARBA00048741"/>
    </source>
</evidence>
<dbReference type="GO" id="GO:0006529">
    <property type="term" value="P:asparagine biosynthetic process"/>
    <property type="evidence" value="ECO:0007669"/>
    <property type="project" value="UniProtKB-KW"/>
</dbReference>
<dbReference type="EC" id="6.3.5.4" evidence="3"/>
<dbReference type="SUPFAM" id="SSF52402">
    <property type="entry name" value="Adenine nucleotide alpha hydrolases-like"/>
    <property type="match status" value="1"/>
</dbReference>
<dbReference type="PANTHER" id="PTHR43284:SF1">
    <property type="entry name" value="ASPARAGINE SYNTHETASE"/>
    <property type="match status" value="1"/>
</dbReference>
<dbReference type="CDD" id="cd01991">
    <property type="entry name" value="Asn_synthase_B_C"/>
    <property type="match status" value="1"/>
</dbReference>
<evidence type="ECO:0000259" key="11">
    <source>
        <dbReference type="PROSITE" id="PS51278"/>
    </source>
</evidence>
<proteinExistence type="inferred from homology"/>
<accession>A0AAV3XS39</accession>
<dbReference type="Gene3D" id="3.60.20.10">
    <property type="entry name" value="Glutamine Phosphoribosylpyrophosphate, subunit 1, domain 1"/>
    <property type="match status" value="1"/>
</dbReference>
<gene>
    <name evidence="12" type="ORF">MiSe_80470</name>
</gene>
<dbReference type="InterPro" id="IPR029055">
    <property type="entry name" value="Ntn_hydrolases_N"/>
</dbReference>
<evidence type="ECO:0000256" key="5">
    <source>
        <dbReference type="ARBA" id="ARBA00022840"/>
    </source>
</evidence>
<keyword evidence="6 9" id="KW-0061">Asparagine biosynthesis</keyword>
<keyword evidence="9" id="KW-0028">Amino-acid biosynthesis</keyword>
<dbReference type="InterPro" id="IPR006426">
    <property type="entry name" value="Asn_synth_AEB"/>
</dbReference>
<feature type="binding site" evidence="10">
    <location>
        <position position="285"/>
    </location>
    <ligand>
        <name>ATP</name>
        <dbReference type="ChEBI" id="CHEBI:30616"/>
    </ligand>
</feature>
<comment type="catalytic activity">
    <reaction evidence="8">
        <text>L-aspartate + L-glutamine + ATP + H2O = L-asparagine + L-glutamate + AMP + diphosphate + H(+)</text>
        <dbReference type="Rhea" id="RHEA:12228"/>
        <dbReference type="ChEBI" id="CHEBI:15377"/>
        <dbReference type="ChEBI" id="CHEBI:15378"/>
        <dbReference type="ChEBI" id="CHEBI:29985"/>
        <dbReference type="ChEBI" id="CHEBI:29991"/>
        <dbReference type="ChEBI" id="CHEBI:30616"/>
        <dbReference type="ChEBI" id="CHEBI:33019"/>
        <dbReference type="ChEBI" id="CHEBI:58048"/>
        <dbReference type="ChEBI" id="CHEBI:58359"/>
        <dbReference type="ChEBI" id="CHEBI:456215"/>
        <dbReference type="EC" id="6.3.5.4"/>
    </reaction>
</comment>
<dbReference type="NCBIfam" id="TIGR01536">
    <property type="entry name" value="asn_synth_AEB"/>
    <property type="match status" value="1"/>
</dbReference>
<evidence type="ECO:0000313" key="13">
    <source>
        <dbReference type="Proteomes" id="UP001050975"/>
    </source>
</evidence>
<evidence type="ECO:0000256" key="9">
    <source>
        <dbReference type="PIRSR" id="PIRSR001589-1"/>
    </source>
</evidence>
<dbReference type="InterPro" id="IPR051786">
    <property type="entry name" value="ASN_synthetase/amidase"/>
</dbReference>
<evidence type="ECO:0000256" key="2">
    <source>
        <dbReference type="ARBA" id="ARBA00005752"/>
    </source>
</evidence>
<dbReference type="GO" id="GO:0005829">
    <property type="term" value="C:cytosol"/>
    <property type="evidence" value="ECO:0007669"/>
    <property type="project" value="TreeGrafter"/>
</dbReference>
<dbReference type="InterPro" id="IPR001962">
    <property type="entry name" value="Asn_synthase"/>
</dbReference>
<dbReference type="GO" id="GO:0005524">
    <property type="term" value="F:ATP binding"/>
    <property type="evidence" value="ECO:0007669"/>
    <property type="project" value="UniProtKB-KW"/>
</dbReference>
<keyword evidence="4 10" id="KW-0547">Nucleotide-binding</keyword>
<dbReference type="RefSeq" id="WP_226591820.1">
    <property type="nucleotide sequence ID" value="NZ_BLAY01000207.1"/>
</dbReference>
<evidence type="ECO:0000256" key="10">
    <source>
        <dbReference type="PIRSR" id="PIRSR001589-2"/>
    </source>
</evidence>
<dbReference type="AlphaFoldDB" id="A0AAV3XS39"/>
<dbReference type="InterPro" id="IPR017932">
    <property type="entry name" value="GATase_2_dom"/>
</dbReference>
<feature type="binding site" evidence="10">
    <location>
        <position position="98"/>
    </location>
    <ligand>
        <name>L-glutamine</name>
        <dbReference type="ChEBI" id="CHEBI:58359"/>
    </ligand>
</feature>
<comment type="caution">
    <text evidence="12">The sequence shown here is derived from an EMBL/GenBank/DDBJ whole genome shotgun (WGS) entry which is preliminary data.</text>
</comment>
<feature type="domain" description="Glutamine amidotransferase type-2" evidence="11">
    <location>
        <begin position="2"/>
        <end position="211"/>
    </location>
</feature>
<sequence length="650" mass="73987">MCGIVGGINRNSSCDVKLENAIKKLAHRGPDDRGMWSEPHINLGHTRLSILDLSPLGHQPMSYQNERYWITFNGEVYNYLELREELLNLGHQFVSKSDTEVLLAAYAQWGVSCLEKLRGMYAFGIWDRESKKLFVARDRTGEKPLYYWHDENAFYFASELKSLLTLLPETPQLDPVALDLYVHYQYVPEPLTPLVGVVKLPAAHYLLLDLENWHVEPQCYWNLEKIPPIEGDPVALIRQELDRSIELTLRSDVPIAIALSGGLDSGAIAALAAPKYKDTLRAFSIGYPGRPEFDERNQAEQMAEYLGLPFESIELTVEELVDFFPSLIAASDDPVADSAAYGHYSVMKLAASRGVKVMLTGIGGDELFWGYNRIVNATNLSQQKNQFWQSSPLNQKVWQTLGGFTDTPIAKKLNSPKVPGSIRTALKNLEEQHKYVYRDPQRAIFYDLWPGFANAMRYSDKLYTAATAAQIPAGNPYRLFEFDLATCEDIPVKITQLLFDTWLASNCLALGDRLSMICSVETRLPLLDYKLIETVIGLRKTQPDHNLGHKFWLKSVLKGIVPDEVLTRKKRGFTTPMDEWMKAIIIAYMDNLKNGYLVELKVLNRDFVVKLLDEAQKQSKHLFVLYKLVLLETWYREVVVRKEEEVLVPA</sequence>
<dbReference type="PIRSF" id="PIRSF001589">
    <property type="entry name" value="Asn_synthetase_glu-h"/>
    <property type="match status" value="1"/>
</dbReference>
<evidence type="ECO:0000256" key="4">
    <source>
        <dbReference type="ARBA" id="ARBA00022741"/>
    </source>
</evidence>
<evidence type="ECO:0000313" key="12">
    <source>
        <dbReference type="EMBL" id="GET43225.1"/>
    </source>
</evidence>
<dbReference type="Gene3D" id="3.40.50.620">
    <property type="entry name" value="HUPs"/>
    <property type="match status" value="2"/>
</dbReference>
<dbReference type="InterPro" id="IPR014729">
    <property type="entry name" value="Rossmann-like_a/b/a_fold"/>
</dbReference>
<evidence type="ECO:0000256" key="7">
    <source>
        <dbReference type="ARBA" id="ARBA00022962"/>
    </source>
</evidence>
<dbReference type="SUPFAM" id="SSF56235">
    <property type="entry name" value="N-terminal nucleophile aminohydrolases (Ntn hydrolases)"/>
    <property type="match status" value="1"/>
</dbReference>
<comment type="similarity">
    <text evidence="2">Belongs to the asparagine synthetase family.</text>
</comment>
<dbReference type="Proteomes" id="UP001050975">
    <property type="component" value="Unassembled WGS sequence"/>
</dbReference>
<organism evidence="12 13">
    <name type="scientific">Microseira wollei NIES-4236</name>
    <dbReference type="NCBI Taxonomy" id="2530354"/>
    <lineage>
        <taxon>Bacteria</taxon>
        <taxon>Bacillati</taxon>
        <taxon>Cyanobacteriota</taxon>
        <taxon>Cyanophyceae</taxon>
        <taxon>Oscillatoriophycideae</taxon>
        <taxon>Aerosakkonematales</taxon>
        <taxon>Aerosakkonemataceae</taxon>
        <taxon>Microseira</taxon>
    </lineage>
</organism>
<evidence type="ECO:0000256" key="3">
    <source>
        <dbReference type="ARBA" id="ARBA00012737"/>
    </source>
</evidence>
<feature type="active site" description="For GATase activity" evidence="9">
    <location>
        <position position="2"/>
    </location>
</feature>